<evidence type="ECO:0000313" key="5">
    <source>
        <dbReference type="Proteomes" id="UP000006860"/>
    </source>
</evidence>
<evidence type="ECO:0000313" key="4">
    <source>
        <dbReference type="EMBL" id="ADY60084.1"/>
    </source>
</evidence>
<evidence type="ECO:0000256" key="2">
    <source>
        <dbReference type="HAMAP-Rule" id="MF_00457"/>
    </source>
</evidence>
<dbReference type="KEGG" id="pbs:Plabr_2483"/>
<sequence length="228" mass="24619">MATKIEFLGHSVFQIHTAGKTLLFDPFFTGNPVASVAADAVNPDVILLTHGHGDHVGDVVEIAKRTGALVISNFEIEAWLQKQGVENTHSMHIGGAHEFDFGKVKLTQAFHGSMLPDGSNGGNPAGIVVRLEDGVIYHAGDTGLFSDMQLIAEESLDVAILPIGDNYTMGPEDSIRATQFLSVPNVIPCHFNTWPLIEQDADGWAKLIRENTEAEPVVLQPGEAWTLD</sequence>
<evidence type="ECO:0000259" key="3">
    <source>
        <dbReference type="SMART" id="SM00849"/>
    </source>
</evidence>
<dbReference type="NCBIfam" id="NF001911">
    <property type="entry name" value="PRK00685.1"/>
    <property type="match status" value="1"/>
</dbReference>
<dbReference type="SUPFAM" id="SSF56281">
    <property type="entry name" value="Metallo-hydrolase/oxidoreductase"/>
    <property type="match status" value="1"/>
</dbReference>
<dbReference type="AlphaFoldDB" id="F0SP08"/>
<dbReference type="InterPro" id="IPR001279">
    <property type="entry name" value="Metallo-B-lactamas"/>
</dbReference>
<dbReference type="GO" id="GO:0016787">
    <property type="term" value="F:hydrolase activity"/>
    <property type="evidence" value="ECO:0007669"/>
    <property type="project" value="UniProtKB-UniRule"/>
</dbReference>
<dbReference type="InterPro" id="IPR022877">
    <property type="entry name" value="UPF0173"/>
</dbReference>
<reference evidence="5" key="1">
    <citation type="submission" date="2011-02" db="EMBL/GenBank/DDBJ databases">
        <title>The complete genome of Planctomyces brasiliensis DSM 5305.</title>
        <authorList>
            <person name="Lucas S."/>
            <person name="Copeland A."/>
            <person name="Lapidus A."/>
            <person name="Bruce D."/>
            <person name="Goodwin L."/>
            <person name="Pitluck S."/>
            <person name="Kyrpides N."/>
            <person name="Mavromatis K."/>
            <person name="Pagani I."/>
            <person name="Ivanova N."/>
            <person name="Ovchinnikova G."/>
            <person name="Lu M."/>
            <person name="Detter J.C."/>
            <person name="Han C."/>
            <person name="Land M."/>
            <person name="Hauser L."/>
            <person name="Markowitz V."/>
            <person name="Cheng J.-F."/>
            <person name="Hugenholtz P."/>
            <person name="Woyke T."/>
            <person name="Wu D."/>
            <person name="Tindall B."/>
            <person name="Pomrenke H.G."/>
            <person name="Brambilla E."/>
            <person name="Klenk H.-P."/>
            <person name="Eisen J.A."/>
        </authorList>
    </citation>
    <scope>NUCLEOTIDE SEQUENCE [LARGE SCALE GENOMIC DNA]</scope>
    <source>
        <strain evidence="5">ATCC 49424 / DSM 5305 / JCM 21570 / NBRC 103401 / IFAM 1448</strain>
    </source>
</reference>
<dbReference type="RefSeq" id="WP_013628808.1">
    <property type="nucleotide sequence ID" value="NC_015174.1"/>
</dbReference>
<dbReference type="PANTHER" id="PTHR43546:SF3">
    <property type="entry name" value="UPF0173 METAL-DEPENDENT HYDROLASE MJ1163"/>
    <property type="match status" value="1"/>
</dbReference>
<feature type="domain" description="Metallo-beta-lactamase" evidence="3">
    <location>
        <begin position="9"/>
        <end position="190"/>
    </location>
</feature>
<dbReference type="OrthoDB" id="9789133at2"/>
<dbReference type="InterPro" id="IPR036866">
    <property type="entry name" value="RibonucZ/Hydroxyglut_hydro"/>
</dbReference>
<dbReference type="SMART" id="SM00849">
    <property type="entry name" value="Lactamase_B"/>
    <property type="match status" value="1"/>
</dbReference>
<dbReference type="Pfam" id="PF13483">
    <property type="entry name" value="Lactamase_B_3"/>
    <property type="match status" value="1"/>
</dbReference>
<organism evidence="4 5">
    <name type="scientific">Rubinisphaera brasiliensis (strain ATCC 49424 / DSM 5305 / JCM 21570 / IAM 15109 / NBRC 103401 / IFAM 1448)</name>
    <name type="common">Planctomyces brasiliensis</name>
    <dbReference type="NCBI Taxonomy" id="756272"/>
    <lineage>
        <taxon>Bacteria</taxon>
        <taxon>Pseudomonadati</taxon>
        <taxon>Planctomycetota</taxon>
        <taxon>Planctomycetia</taxon>
        <taxon>Planctomycetales</taxon>
        <taxon>Planctomycetaceae</taxon>
        <taxon>Rubinisphaera</taxon>
    </lineage>
</organism>
<dbReference type="InterPro" id="IPR050114">
    <property type="entry name" value="UPF0173_UPF0282_UlaG_hydrolase"/>
</dbReference>
<dbReference type="PANTHER" id="PTHR43546">
    <property type="entry name" value="UPF0173 METAL-DEPENDENT HYDROLASE MJ1163-RELATED"/>
    <property type="match status" value="1"/>
</dbReference>
<protein>
    <recommendedName>
        <fullName evidence="2">UPF0173 metal-dependent hydrolase Plabr_2483</fullName>
    </recommendedName>
</protein>
<dbReference type="STRING" id="756272.Plabr_2483"/>
<keyword evidence="1 2" id="KW-0378">Hydrolase</keyword>
<keyword evidence="5" id="KW-1185">Reference proteome</keyword>
<dbReference type="HOGENOM" id="CLU_070010_4_1_0"/>
<dbReference type="EMBL" id="CP002546">
    <property type="protein sequence ID" value="ADY60084.1"/>
    <property type="molecule type" value="Genomic_DNA"/>
</dbReference>
<accession>F0SP08</accession>
<dbReference type="HAMAP" id="MF_00457">
    <property type="entry name" value="UPF0173"/>
    <property type="match status" value="1"/>
</dbReference>
<name>F0SP08_RUBBR</name>
<proteinExistence type="inferred from homology"/>
<gene>
    <name evidence="4" type="ordered locus">Plabr_2483</name>
</gene>
<comment type="similarity">
    <text evidence="2">Belongs to the UPF0173 family.</text>
</comment>
<evidence type="ECO:0000256" key="1">
    <source>
        <dbReference type="ARBA" id="ARBA00022801"/>
    </source>
</evidence>
<dbReference type="Proteomes" id="UP000006860">
    <property type="component" value="Chromosome"/>
</dbReference>
<dbReference type="eggNOG" id="COG2220">
    <property type="taxonomic scope" value="Bacteria"/>
</dbReference>
<dbReference type="Gene3D" id="3.60.15.10">
    <property type="entry name" value="Ribonuclease Z/Hydroxyacylglutathione hydrolase-like"/>
    <property type="match status" value="1"/>
</dbReference>